<dbReference type="Pfam" id="PF14659">
    <property type="entry name" value="Phage_int_SAM_3"/>
    <property type="match status" value="1"/>
</dbReference>
<dbReference type="PANTHER" id="PTHR30349">
    <property type="entry name" value="PHAGE INTEGRASE-RELATED"/>
    <property type="match status" value="1"/>
</dbReference>
<dbReference type="RefSeq" id="WP_217065010.1">
    <property type="nucleotide sequence ID" value="NZ_JAHQCS010000057.1"/>
</dbReference>
<sequence>MGSIERRGKNSFRLSVVIGYEEDGTPIRERKTVQAKNKTEAGKELTLFESELLSGKYQKPTLITLRKFYDDWLELYAQDAYAPDTLNGYVNNLNKRILPKYGNMKLSEIEQIHVANFVNDLKKDGRRLDGKEGKLSPSTINNAYRAFNSIMARAKEWGYIKENPASGIKLPNVKSVKAKINYSVDNLWKMIECIKDEPFEKQVLFWVAFITSAREGEIAALEERHILKDKSAIYFEQSLYEKKGGGVGIKSIKNKLEGAAAIPTELMELIDKLLHQKRKEKLKSRDLYEYEDTIFLFSNEFGRPIRPDSISQWWIRFINKNKLPKIRFHDLRHLSITFLIGKNVPMKSISERARHSRIGTTMDIYGHNIIEVDQVAADHFKVFFQGKNA</sequence>
<protein>
    <submittedName>
        <fullName evidence="4">Site-specific integrase</fullName>
    </submittedName>
</protein>
<dbReference type="PANTHER" id="PTHR30349:SF64">
    <property type="entry name" value="PROPHAGE INTEGRASE INTD-RELATED"/>
    <property type="match status" value="1"/>
</dbReference>
<evidence type="ECO:0000259" key="3">
    <source>
        <dbReference type="PROSITE" id="PS51900"/>
    </source>
</evidence>
<accession>A0ABS6JBR5</accession>
<keyword evidence="5" id="KW-1185">Reference proteome</keyword>
<feature type="domain" description="Core-binding (CB)" evidence="3">
    <location>
        <begin position="63"/>
        <end position="155"/>
    </location>
</feature>
<dbReference type="CDD" id="cd01189">
    <property type="entry name" value="INT_ICEBs1_C_like"/>
    <property type="match status" value="1"/>
</dbReference>
<organism evidence="4 5">
    <name type="scientific">Evansella tamaricis</name>
    <dbReference type="NCBI Taxonomy" id="2069301"/>
    <lineage>
        <taxon>Bacteria</taxon>
        <taxon>Bacillati</taxon>
        <taxon>Bacillota</taxon>
        <taxon>Bacilli</taxon>
        <taxon>Bacillales</taxon>
        <taxon>Bacillaceae</taxon>
        <taxon>Evansella</taxon>
    </lineage>
</organism>
<feature type="domain" description="Tyr recombinase" evidence="2">
    <location>
        <begin position="177"/>
        <end position="378"/>
    </location>
</feature>
<dbReference type="PROSITE" id="PS51898">
    <property type="entry name" value="TYR_RECOMBINASE"/>
    <property type="match status" value="1"/>
</dbReference>
<dbReference type="InterPro" id="IPR044068">
    <property type="entry name" value="CB"/>
</dbReference>
<dbReference type="InterPro" id="IPR002104">
    <property type="entry name" value="Integrase_catalytic"/>
</dbReference>
<dbReference type="Pfam" id="PF00589">
    <property type="entry name" value="Phage_integrase"/>
    <property type="match status" value="1"/>
</dbReference>
<proteinExistence type="predicted"/>
<dbReference type="InterPro" id="IPR050090">
    <property type="entry name" value="Tyrosine_recombinase_XerCD"/>
</dbReference>
<name>A0ABS6JBR5_9BACI</name>
<evidence type="ECO:0000259" key="2">
    <source>
        <dbReference type="PROSITE" id="PS51898"/>
    </source>
</evidence>
<reference evidence="4 5" key="1">
    <citation type="submission" date="2021-06" db="EMBL/GenBank/DDBJ databases">
        <title>Bacillus sp. RD4P76, an endophyte from a halophyte.</title>
        <authorList>
            <person name="Sun J.-Q."/>
        </authorList>
    </citation>
    <scope>NUCLEOTIDE SEQUENCE [LARGE SCALE GENOMIC DNA]</scope>
    <source>
        <strain evidence="4 5">CGMCC 1.15917</strain>
    </source>
</reference>
<evidence type="ECO:0000256" key="1">
    <source>
        <dbReference type="PROSITE-ProRule" id="PRU01248"/>
    </source>
</evidence>
<dbReference type="InterPro" id="IPR004107">
    <property type="entry name" value="Integrase_SAM-like_N"/>
</dbReference>
<keyword evidence="1" id="KW-0238">DNA-binding</keyword>
<evidence type="ECO:0000313" key="4">
    <source>
        <dbReference type="EMBL" id="MBU9711121.1"/>
    </source>
</evidence>
<evidence type="ECO:0000313" key="5">
    <source>
        <dbReference type="Proteomes" id="UP000784880"/>
    </source>
</evidence>
<gene>
    <name evidence="4" type="ORF">KS419_05130</name>
</gene>
<dbReference type="Proteomes" id="UP000784880">
    <property type="component" value="Unassembled WGS sequence"/>
</dbReference>
<comment type="caution">
    <text evidence="4">The sequence shown here is derived from an EMBL/GenBank/DDBJ whole genome shotgun (WGS) entry which is preliminary data.</text>
</comment>
<dbReference type="EMBL" id="JAHQCS010000057">
    <property type="protein sequence ID" value="MBU9711121.1"/>
    <property type="molecule type" value="Genomic_DNA"/>
</dbReference>
<dbReference type="PROSITE" id="PS51900">
    <property type="entry name" value="CB"/>
    <property type="match status" value="1"/>
</dbReference>